<comment type="caution">
    <text evidence="3">The sequence shown here is derived from an EMBL/GenBank/DDBJ whole genome shotgun (WGS) entry which is preliminary data.</text>
</comment>
<reference evidence="3 4" key="1">
    <citation type="submission" date="2017-08" db="EMBL/GenBank/DDBJ databases">
        <title>Infants hospitalized years apart are colonized by the same room-sourced microbial strains.</title>
        <authorList>
            <person name="Brooks B."/>
            <person name="Olm M.R."/>
            <person name="Firek B.A."/>
            <person name="Baker R."/>
            <person name="Thomas B.C."/>
            <person name="Morowitz M.J."/>
            <person name="Banfield J.F."/>
        </authorList>
    </citation>
    <scope>NUCLEOTIDE SEQUENCE [LARGE SCALE GENOMIC DNA]</scope>
    <source>
        <strain evidence="3">S2_003_000_R2_14</strain>
    </source>
</reference>
<dbReference type="PANTHER" id="PTHR43639:SF1">
    <property type="entry name" value="SHORT-CHAIN DEHYDROGENASE_REDUCTASE FAMILY PROTEIN"/>
    <property type="match status" value="1"/>
</dbReference>
<protein>
    <recommendedName>
        <fullName evidence="5">Short-chain dehydrogenase</fullName>
    </recommendedName>
</protein>
<dbReference type="AlphaFoldDB" id="A0A2W5STZ7"/>
<evidence type="ECO:0000313" key="4">
    <source>
        <dbReference type="Proteomes" id="UP000249061"/>
    </source>
</evidence>
<accession>A0A2W5STZ7</accession>
<evidence type="ECO:0008006" key="5">
    <source>
        <dbReference type="Google" id="ProtNLM"/>
    </source>
</evidence>
<evidence type="ECO:0000256" key="1">
    <source>
        <dbReference type="ARBA" id="ARBA00006484"/>
    </source>
</evidence>
<dbReference type="InterPro" id="IPR002347">
    <property type="entry name" value="SDR_fam"/>
</dbReference>
<gene>
    <name evidence="3" type="ORF">DI536_33060</name>
</gene>
<dbReference type="FunFam" id="3.40.50.720:FF:000084">
    <property type="entry name" value="Short-chain dehydrogenase reductase"/>
    <property type="match status" value="1"/>
</dbReference>
<dbReference type="InterPro" id="IPR036291">
    <property type="entry name" value="NAD(P)-bd_dom_sf"/>
</dbReference>
<dbReference type="Proteomes" id="UP000249061">
    <property type="component" value="Unassembled WGS sequence"/>
</dbReference>
<organism evidence="3 4">
    <name type="scientific">Archangium gephyra</name>
    <dbReference type="NCBI Taxonomy" id="48"/>
    <lineage>
        <taxon>Bacteria</taxon>
        <taxon>Pseudomonadati</taxon>
        <taxon>Myxococcota</taxon>
        <taxon>Myxococcia</taxon>
        <taxon>Myxococcales</taxon>
        <taxon>Cystobacterineae</taxon>
        <taxon>Archangiaceae</taxon>
        <taxon>Archangium</taxon>
    </lineage>
</organism>
<name>A0A2W5STZ7_9BACT</name>
<sequence length="241" mass="25065">MTNPIAVVTGGSRGIGRSIVLTLARRGFDVVFTYFSAKDKADEVAAEVHGLGRKATAVKLDVGDVDSFADFAKSLTVVNALIHNGATGGGGAIGDVTPATFDRLVNEHFKGPFFLTQALLPKLADGARVVNITTGLTRYVFAGQSLYSAVKAATESVTRGLAVELAARKITVNAVAPGGIATDFGGGLMKDLAMVKFATEQTPLGRMGEPEDIANTVAFLVSDDAAFVTGQRIELTGGFRL</sequence>
<comment type="similarity">
    <text evidence="1">Belongs to the short-chain dehydrogenases/reductases (SDR) family.</text>
</comment>
<dbReference type="Gene3D" id="3.40.50.720">
    <property type="entry name" value="NAD(P)-binding Rossmann-like Domain"/>
    <property type="match status" value="1"/>
</dbReference>
<dbReference type="GO" id="GO:0016491">
    <property type="term" value="F:oxidoreductase activity"/>
    <property type="evidence" value="ECO:0007669"/>
    <property type="project" value="UniProtKB-KW"/>
</dbReference>
<dbReference type="Pfam" id="PF13561">
    <property type="entry name" value="adh_short_C2"/>
    <property type="match status" value="1"/>
</dbReference>
<evidence type="ECO:0000313" key="3">
    <source>
        <dbReference type="EMBL" id="PZR05127.1"/>
    </source>
</evidence>
<dbReference type="SUPFAM" id="SSF51735">
    <property type="entry name" value="NAD(P)-binding Rossmann-fold domains"/>
    <property type="match status" value="1"/>
</dbReference>
<keyword evidence="2" id="KW-0560">Oxidoreductase</keyword>
<dbReference type="PANTHER" id="PTHR43639">
    <property type="entry name" value="OXIDOREDUCTASE, SHORT-CHAIN DEHYDROGENASE/REDUCTASE FAMILY (AFU_ORTHOLOGUE AFUA_5G02870)"/>
    <property type="match status" value="1"/>
</dbReference>
<evidence type="ECO:0000256" key="2">
    <source>
        <dbReference type="ARBA" id="ARBA00023002"/>
    </source>
</evidence>
<proteinExistence type="inferred from homology"/>
<dbReference type="EMBL" id="QFQP01000048">
    <property type="protein sequence ID" value="PZR05127.1"/>
    <property type="molecule type" value="Genomic_DNA"/>
</dbReference>
<dbReference type="PRINTS" id="PR00081">
    <property type="entry name" value="GDHRDH"/>
</dbReference>